<evidence type="ECO:0000256" key="1">
    <source>
        <dbReference type="ARBA" id="ARBA00023125"/>
    </source>
</evidence>
<name>A0ABS9T6R8_9PSEU</name>
<dbReference type="SUPFAM" id="SSF46689">
    <property type="entry name" value="Homeodomain-like"/>
    <property type="match status" value="1"/>
</dbReference>
<feature type="region of interest" description="Disordered" evidence="3">
    <location>
        <begin position="1"/>
        <end position="25"/>
    </location>
</feature>
<reference evidence="5 6" key="1">
    <citation type="submission" date="2022-03" db="EMBL/GenBank/DDBJ databases">
        <title>Pseudonocardia alaer sp. nov., a novel actinomycete isolated from reed forest soil.</title>
        <authorList>
            <person name="Wang L."/>
        </authorList>
    </citation>
    <scope>NUCLEOTIDE SEQUENCE [LARGE SCALE GENOMIC DNA]</scope>
    <source>
        <strain evidence="5 6">Y-16303</strain>
    </source>
</reference>
<gene>
    <name evidence="5" type="ORF">MMF94_00910</name>
</gene>
<comment type="caution">
    <text evidence="5">The sequence shown here is derived from an EMBL/GenBank/DDBJ whole genome shotgun (WGS) entry which is preliminary data.</text>
</comment>
<dbReference type="RefSeq" id="WP_241034253.1">
    <property type="nucleotide sequence ID" value="NZ_BAAAJF010000034.1"/>
</dbReference>
<dbReference type="PRINTS" id="PR00455">
    <property type="entry name" value="HTHTETR"/>
</dbReference>
<evidence type="ECO:0000256" key="2">
    <source>
        <dbReference type="PROSITE-ProRule" id="PRU00335"/>
    </source>
</evidence>
<feature type="domain" description="HTH tetR-type" evidence="4">
    <location>
        <begin position="22"/>
        <end position="82"/>
    </location>
</feature>
<evidence type="ECO:0000256" key="3">
    <source>
        <dbReference type="SAM" id="MobiDB-lite"/>
    </source>
</evidence>
<dbReference type="InterPro" id="IPR050109">
    <property type="entry name" value="HTH-type_TetR-like_transc_reg"/>
</dbReference>
<evidence type="ECO:0000313" key="5">
    <source>
        <dbReference type="EMBL" id="MCH6164225.1"/>
    </source>
</evidence>
<dbReference type="Proteomes" id="UP001299970">
    <property type="component" value="Unassembled WGS sequence"/>
</dbReference>
<keyword evidence="6" id="KW-1185">Reference proteome</keyword>
<keyword evidence="1 2" id="KW-0238">DNA-binding</keyword>
<dbReference type="PANTHER" id="PTHR30055:SF226">
    <property type="entry name" value="HTH-TYPE TRANSCRIPTIONAL REGULATOR PKSA"/>
    <property type="match status" value="1"/>
</dbReference>
<sequence>MRGQVERRRANSAQPHDSEPATSSRDLILDAAEKLMGENGYAGTPISAICKESGLPVGSVYHHFGNKAGILAEVLDRGTRRHFTAMADAATDEAEPSLRLRHYFEQAPKLLIANVNIIRIMITTLQQPPDSSIAAHAHAAVELAASILCTVIEPVAALRGVPDPAATALRLAHATISYTWGAVITAGYDLERLTTQMALLHDLVRGAIQVEAIEAGTAAHNPEPRR</sequence>
<dbReference type="PROSITE" id="PS50977">
    <property type="entry name" value="HTH_TETR_2"/>
    <property type="match status" value="1"/>
</dbReference>
<protein>
    <submittedName>
        <fullName evidence="5">TetR/AcrR family transcriptional regulator</fullName>
    </submittedName>
</protein>
<evidence type="ECO:0000259" key="4">
    <source>
        <dbReference type="PROSITE" id="PS50977"/>
    </source>
</evidence>
<dbReference type="Gene3D" id="1.10.357.10">
    <property type="entry name" value="Tetracycline Repressor, domain 2"/>
    <property type="match status" value="1"/>
</dbReference>
<dbReference type="Pfam" id="PF00440">
    <property type="entry name" value="TetR_N"/>
    <property type="match status" value="1"/>
</dbReference>
<evidence type="ECO:0000313" key="6">
    <source>
        <dbReference type="Proteomes" id="UP001299970"/>
    </source>
</evidence>
<dbReference type="EMBL" id="JAKXMK010000001">
    <property type="protein sequence ID" value="MCH6164225.1"/>
    <property type="molecule type" value="Genomic_DNA"/>
</dbReference>
<organism evidence="5 6">
    <name type="scientific">Pseudonocardia alaniniphila</name>
    <dbReference type="NCBI Taxonomy" id="75291"/>
    <lineage>
        <taxon>Bacteria</taxon>
        <taxon>Bacillati</taxon>
        <taxon>Actinomycetota</taxon>
        <taxon>Actinomycetes</taxon>
        <taxon>Pseudonocardiales</taxon>
        <taxon>Pseudonocardiaceae</taxon>
        <taxon>Pseudonocardia</taxon>
    </lineage>
</organism>
<accession>A0ABS9T6R8</accession>
<dbReference type="InterPro" id="IPR009057">
    <property type="entry name" value="Homeodomain-like_sf"/>
</dbReference>
<feature type="compositionally biased region" description="Polar residues" evidence="3">
    <location>
        <begin position="11"/>
        <end position="25"/>
    </location>
</feature>
<dbReference type="PANTHER" id="PTHR30055">
    <property type="entry name" value="HTH-TYPE TRANSCRIPTIONAL REGULATOR RUTR"/>
    <property type="match status" value="1"/>
</dbReference>
<proteinExistence type="predicted"/>
<dbReference type="InterPro" id="IPR001647">
    <property type="entry name" value="HTH_TetR"/>
</dbReference>
<feature type="DNA-binding region" description="H-T-H motif" evidence="2">
    <location>
        <begin position="45"/>
        <end position="64"/>
    </location>
</feature>